<protein>
    <submittedName>
        <fullName evidence="1">Uncharacterized protein</fullName>
    </submittedName>
</protein>
<comment type="caution">
    <text evidence="1">The sequence shown here is derived from an EMBL/GenBank/DDBJ whole genome shotgun (WGS) entry which is preliminary data.</text>
</comment>
<evidence type="ECO:0000313" key="2">
    <source>
        <dbReference type="Proteomes" id="UP000265520"/>
    </source>
</evidence>
<dbReference type="Proteomes" id="UP000265520">
    <property type="component" value="Unassembled WGS sequence"/>
</dbReference>
<dbReference type="EMBL" id="LXQA010517291">
    <property type="protein sequence ID" value="MCI56738.1"/>
    <property type="molecule type" value="Genomic_DNA"/>
</dbReference>
<sequence length="81" mass="8571">MRSALRTTLSESAPTISSYSSVRVLSLCFVLSSSFSAPSSVVFEFHVLFSSAGCSGRPPPASDGFGGGNASEEMGVVWWFR</sequence>
<dbReference type="AlphaFoldDB" id="A0A392T6P9"/>
<evidence type="ECO:0000313" key="1">
    <source>
        <dbReference type="EMBL" id="MCI56738.1"/>
    </source>
</evidence>
<feature type="non-terminal residue" evidence="1">
    <location>
        <position position="81"/>
    </location>
</feature>
<reference evidence="1 2" key="1">
    <citation type="journal article" date="2018" name="Front. Plant Sci.">
        <title>Red Clover (Trifolium pratense) and Zigzag Clover (T. medium) - A Picture of Genomic Similarities and Differences.</title>
        <authorList>
            <person name="Dluhosova J."/>
            <person name="Istvanek J."/>
            <person name="Nedelnik J."/>
            <person name="Repkova J."/>
        </authorList>
    </citation>
    <scope>NUCLEOTIDE SEQUENCE [LARGE SCALE GENOMIC DNA]</scope>
    <source>
        <strain evidence="2">cv. 10/8</strain>
        <tissue evidence="1">Leaf</tissue>
    </source>
</reference>
<proteinExistence type="predicted"/>
<accession>A0A392T6P9</accession>
<name>A0A392T6P9_9FABA</name>
<keyword evidence="2" id="KW-1185">Reference proteome</keyword>
<organism evidence="1 2">
    <name type="scientific">Trifolium medium</name>
    <dbReference type="NCBI Taxonomy" id="97028"/>
    <lineage>
        <taxon>Eukaryota</taxon>
        <taxon>Viridiplantae</taxon>
        <taxon>Streptophyta</taxon>
        <taxon>Embryophyta</taxon>
        <taxon>Tracheophyta</taxon>
        <taxon>Spermatophyta</taxon>
        <taxon>Magnoliopsida</taxon>
        <taxon>eudicotyledons</taxon>
        <taxon>Gunneridae</taxon>
        <taxon>Pentapetalae</taxon>
        <taxon>rosids</taxon>
        <taxon>fabids</taxon>
        <taxon>Fabales</taxon>
        <taxon>Fabaceae</taxon>
        <taxon>Papilionoideae</taxon>
        <taxon>50 kb inversion clade</taxon>
        <taxon>NPAAA clade</taxon>
        <taxon>Hologalegina</taxon>
        <taxon>IRL clade</taxon>
        <taxon>Trifolieae</taxon>
        <taxon>Trifolium</taxon>
    </lineage>
</organism>